<name>A0A6A5T648_9PLEO</name>
<proteinExistence type="predicted"/>
<keyword evidence="2" id="KW-0732">Signal</keyword>
<evidence type="ECO:0000313" key="4">
    <source>
        <dbReference type="Proteomes" id="UP000800038"/>
    </source>
</evidence>
<reference evidence="3" key="1">
    <citation type="journal article" date="2020" name="Stud. Mycol.">
        <title>101 Dothideomycetes genomes: a test case for predicting lifestyles and emergence of pathogens.</title>
        <authorList>
            <person name="Haridas S."/>
            <person name="Albert R."/>
            <person name="Binder M."/>
            <person name="Bloem J."/>
            <person name="Labutti K."/>
            <person name="Salamov A."/>
            <person name="Andreopoulos B."/>
            <person name="Baker S."/>
            <person name="Barry K."/>
            <person name="Bills G."/>
            <person name="Bluhm B."/>
            <person name="Cannon C."/>
            <person name="Castanera R."/>
            <person name="Culley D."/>
            <person name="Daum C."/>
            <person name="Ezra D."/>
            <person name="Gonzalez J."/>
            <person name="Henrissat B."/>
            <person name="Kuo A."/>
            <person name="Liang C."/>
            <person name="Lipzen A."/>
            <person name="Lutzoni F."/>
            <person name="Magnuson J."/>
            <person name="Mondo S."/>
            <person name="Nolan M."/>
            <person name="Ohm R."/>
            <person name="Pangilinan J."/>
            <person name="Park H.-J."/>
            <person name="Ramirez L."/>
            <person name="Alfaro M."/>
            <person name="Sun H."/>
            <person name="Tritt A."/>
            <person name="Yoshinaga Y."/>
            <person name="Zwiers L.-H."/>
            <person name="Turgeon B."/>
            <person name="Goodwin S."/>
            <person name="Spatafora J."/>
            <person name="Crous P."/>
            <person name="Grigoriev I."/>
        </authorList>
    </citation>
    <scope>NUCLEOTIDE SEQUENCE</scope>
    <source>
        <strain evidence="3">CBS 161.51</strain>
    </source>
</reference>
<sequence>MGSAGFSTHIVLYTTRRSLMLNFSLLLLPTAQGPPATLPVHYPRFSEGPSRYRTFHVRYTSTPLNKTHLPLPLPPSPHKLLLSPSPPHASSPLVNTGLFPEPPEEVRGACAVEAGSAEDMRFSPTEPFSAATTIPAGTE</sequence>
<keyword evidence="4" id="KW-1185">Reference proteome</keyword>
<feature type="signal peptide" evidence="2">
    <location>
        <begin position="1"/>
        <end position="33"/>
    </location>
</feature>
<evidence type="ECO:0000313" key="3">
    <source>
        <dbReference type="EMBL" id="KAF1947660.1"/>
    </source>
</evidence>
<accession>A0A6A5T648</accession>
<organism evidence="3 4">
    <name type="scientific">Clathrospora elynae</name>
    <dbReference type="NCBI Taxonomy" id="706981"/>
    <lineage>
        <taxon>Eukaryota</taxon>
        <taxon>Fungi</taxon>
        <taxon>Dikarya</taxon>
        <taxon>Ascomycota</taxon>
        <taxon>Pezizomycotina</taxon>
        <taxon>Dothideomycetes</taxon>
        <taxon>Pleosporomycetidae</taxon>
        <taxon>Pleosporales</taxon>
        <taxon>Diademaceae</taxon>
        <taxon>Clathrospora</taxon>
    </lineage>
</organism>
<protein>
    <submittedName>
        <fullName evidence="3">Uncharacterized protein</fullName>
    </submittedName>
</protein>
<gene>
    <name evidence="3" type="ORF">EJ02DRAFT_1383</name>
</gene>
<dbReference type="Proteomes" id="UP000800038">
    <property type="component" value="Unassembled WGS sequence"/>
</dbReference>
<dbReference type="AlphaFoldDB" id="A0A6A5T648"/>
<dbReference type="EMBL" id="ML975997">
    <property type="protein sequence ID" value="KAF1947660.1"/>
    <property type="molecule type" value="Genomic_DNA"/>
</dbReference>
<evidence type="ECO:0000256" key="2">
    <source>
        <dbReference type="SAM" id="SignalP"/>
    </source>
</evidence>
<feature type="region of interest" description="Disordered" evidence="1">
    <location>
        <begin position="66"/>
        <end position="102"/>
    </location>
</feature>
<evidence type="ECO:0000256" key="1">
    <source>
        <dbReference type="SAM" id="MobiDB-lite"/>
    </source>
</evidence>
<feature type="chain" id="PRO_5025514930" evidence="2">
    <location>
        <begin position="34"/>
        <end position="139"/>
    </location>
</feature>